<keyword evidence="3" id="KW-1185">Reference proteome</keyword>
<accession>A0AAN7WR50</accession>
<dbReference type="AlphaFoldDB" id="A0AAN7WR50"/>
<proteinExistence type="predicted"/>
<reference evidence="2 3" key="1">
    <citation type="journal article" date="2023" name="Genes (Basel)">
        <title>Chromosome-Level Genome Assembly and Circadian Gene Repertoire of the Patagonia Blennie Eleginops maclovinus-The Closest Ancestral Proxy of Antarctic Cryonotothenioids.</title>
        <authorList>
            <person name="Cheng C.C."/>
            <person name="Rivera-Colon A.G."/>
            <person name="Minhas B.F."/>
            <person name="Wilson L."/>
            <person name="Rayamajhi N."/>
            <person name="Vargas-Chacoff L."/>
            <person name="Catchen J.M."/>
        </authorList>
    </citation>
    <scope>NUCLEOTIDE SEQUENCE [LARGE SCALE GENOMIC DNA]</scope>
    <source>
        <strain evidence="2">JMC-PN-2008</strain>
    </source>
</reference>
<evidence type="ECO:0000313" key="2">
    <source>
        <dbReference type="EMBL" id="KAK5847806.1"/>
    </source>
</evidence>
<organism evidence="2 3">
    <name type="scientific">Eleginops maclovinus</name>
    <name type="common">Patagonian blennie</name>
    <name type="synonym">Eleginus maclovinus</name>
    <dbReference type="NCBI Taxonomy" id="56733"/>
    <lineage>
        <taxon>Eukaryota</taxon>
        <taxon>Metazoa</taxon>
        <taxon>Chordata</taxon>
        <taxon>Craniata</taxon>
        <taxon>Vertebrata</taxon>
        <taxon>Euteleostomi</taxon>
        <taxon>Actinopterygii</taxon>
        <taxon>Neopterygii</taxon>
        <taxon>Teleostei</taxon>
        <taxon>Neoteleostei</taxon>
        <taxon>Acanthomorphata</taxon>
        <taxon>Eupercaria</taxon>
        <taxon>Perciformes</taxon>
        <taxon>Notothenioidei</taxon>
        <taxon>Eleginopidae</taxon>
        <taxon>Eleginops</taxon>
    </lineage>
</organism>
<gene>
    <name evidence="2" type="ORF">PBY51_016906</name>
</gene>
<reference evidence="2 3" key="2">
    <citation type="journal article" date="2023" name="Mol. Biol. Evol.">
        <title>Genomics of Secondarily Temperate Adaptation in the Only Non-Antarctic Icefish.</title>
        <authorList>
            <person name="Rivera-Colon A.G."/>
            <person name="Rayamajhi N."/>
            <person name="Minhas B.F."/>
            <person name="Madrigal G."/>
            <person name="Bilyk K.T."/>
            <person name="Yoon V."/>
            <person name="Hune M."/>
            <person name="Gregory S."/>
            <person name="Cheng C.H.C."/>
            <person name="Catchen J.M."/>
        </authorList>
    </citation>
    <scope>NUCLEOTIDE SEQUENCE [LARGE SCALE GENOMIC DNA]</scope>
    <source>
        <strain evidence="2">JMC-PN-2008</strain>
    </source>
</reference>
<sequence length="121" mass="12814">MKLQRKLVLSVGEKQQSGRVGGEAGGQGPLSPWFEHRGTPMEESLHLKTSAAPLCSLSPGSRASTARPRCTTAGLARRKVSTTPGDFVTTLDLLPSPFSCCTTTHPPLLPVTLSYVVSLLV</sequence>
<dbReference type="EMBL" id="JAUZQC010000026">
    <property type="protein sequence ID" value="KAK5847806.1"/>
    <property type="molecule type" value="Genomic_DNA"/>
</dbReference>
<feature type="region of interest" description="Disordered" evidence="1">
    <location>
        <begin position="1"/>
        <end position="32"/>
    </location>
</feature>
<protein>
    <submittedName>
        <fullName evidence="2">Uncharacterized protein</fullName>
    </submittedName>
</protein>
<feature type="compositionally biased region" description="Gly residues" evidence="1">
    <location>
        <begin position="19"/>
        <end position="28"/>
    </location>
</feature>
<dbReference type="Proteomes" id="UP001346869">
    <property type="component" value="Unassembled WGS sequence"/>
</dbReference>
<comment type="caution">
    <text evidence="2">The sequence shown here is derived from an EMBL/GenBank/DDBJ whole genome shotgun (WGS) entry which is preliminary data.</text>
</comment>
<name>A0AAN7WR50_ELEMC</name>
<evidence type="ECO:0000256" key="1">
    <source>
        <dbReference type="SAM" id="MobiDB-lite"/>
    </source>
</evidence>
<evidence type="ECO:0000313" key="3">
    <source>
        <dbReference type="Proteomes" id="UP001346869"/>
    </source>
</evidence>